<comment type="caution">
    <text evidence="2">The sequence shown here is derived from an EMBL/GenBank/DDBJ whole genome shotgun (WGS) entry which is preliminary data.</text>
</comment>
<keyword evidence="3" id="KW-1185">Reference proteome</keyword>
<gene>
    <name evidence="2" type="ORF">KSP40_PGU019864</name>
</gene>
<evidence type="ECO:0000259" key="1">
    <source>
        <dbReference type="Pfam" id="PF04195"/>
    </source>
</evidence>
<accession>A0ABR2MBM1</accession>
<feature type="domain" description="Transposase (putative) gypsy type" evidence="1">
    <location>
        <begin position="67"/>
        <end position="129"/>
    </location>
</feature>
<evidence type="ECO:0000313" key="3">
    <source>
        <dbReference type="Proteomes" id="UP001412067"/>
    </source>
</evidence>
<dbReference type="EMBL" id="JBBWWR010000009">
    <property type="protein sequence ID" value="KAK8961428.1"/>
    <property type="molecule type" value="Genomic_DNA"/>
</dbReference>
<proteinExistence type="predicted"/>
<dbReference type="InterPro" id="IPR007321">
    <property type="entry name" value="Transposase_28"/>
</dbReference>
<name>A0ABR2MBM1_9ASPA</name>
<sequence length="187" mass="21000">MVGDDASALRQAHAVNFTDAAFKKSVTSERDFEEFRQQHLVEVDSARLVTQIERLNSYIEGGLILSLRDFEAGLRLPLSPEYRHILQYFGIVPAQINPNGVAIIMGFLCFLREERIVFDLSVFRKIFSFAATSGGIVFFSSQVCTLVGTTNKVHRWSEYLVVVTGDFDDVLGRPHQPADIAFLLSIL</sequence>
<organism evidence="2 3">
    <name type="scientific">Platanthera guangdongensis</name>
    <dbReference type="NCBI Taxonomy" id="2320717"/>
    <lineage>
        <taxon>Eukaryota</taxon>
        <taxon>Viridiplantae</taxon>
        <taxon>Streptophyta</taxon>
        <taxon>Embryophyta</taxon>
        <taxon>Tracheophyta</taxon>
        <taxon>Spermatophyta</taxon>
        <taxon>Magnoliopsida</taxon>
        <taxon>Liliopsida</taxon>
        <taxon>Asparagales</taxon>
        <taxon>Orchidaceae</taxon>
        <taxon>Orchidoideae</taxon>
        <taxon>Orchideae</taxon>
        <taxon>Orchidinae</taxon>
        <taxon>Platanthera</taxon>
    </lineage>
</organism>
<reference evidence="2 3" key="1">
    <citation type="journal article" date="2022" name="Nat. Plants">
        <title>Genomes of leafy and leafless Platanthera orchids illuminate the evolution of mycoheterotrophy.</title>
        <authorList>
            <person name="Li M.H."/>
            <person name="Liu K.W."/>
            <person name="Li Z."/>
            <person name="Lu H.C."/>
            <person name="Ye Q.L."/>
            <person name="Zhang D."/>
            <person name="Wang J.Y."/>
            <person name="Li Y.F."/>
            <person name="Zhong Z.M."/>
            <person name="Liu X."/>
            <person name="Yu X."/>
            <person name="Liu D.K."/>
            <person name="Tu X.D."/>
            <person name="Liu B."/>
            <person name="Hao Y."/>
            <person name="Liao X.Y."/>
            <person name="Jiang Y.T."/>
            <person name="Sun W.H."/>
            <person name="Chen J."/>
            <person name="Chen Y.Q."/>
            <person name="Ai Y."/>
            <person name="Zhai J.W."/>
            <person name="Wu S.S."/>
            <person name="Zhou Z."/>
            <person name="Hsiao Y.Y."/>
            <person name="Wu W.L."/>
            <person name="Chen Y.Y."/>
            <person name="Lin Y.F."/>
            <person name="Hsu J.L."/>
            <person name="Li C.Y."/>
            <person name="Wang Z.W."/>
            <person name="Zhao X."/>
            <person name="Zhong W.Y."/>
            <person name="Ma X.K."/>
            <person name="Ma L."/>
            <person name="Huang J."/>
            <person name="Chen G.Z."/>
            <person name="Huang M.Z."/>
            <person name="Huang L."/>
            <person name="Peng D.H."/>
            <person name="Luo Y.B."/>
            <person name="Zou S.Q."/>
            <person name="Chen S.P."/>
            <person name="Lan S."/>
            <person name="Tsai W.C."/>
            <person name="Van de Peer Y."/>
            <person name="Liu Z.J."/>
        </authorList>
    </citation>
    <scope>NUCLEOTIDE SEQUENCE [LARGE SCALE GENOMIC DNA]</scope>
    <source>
        <strain evidence="2">Lor288</strain>
    </source>
</reference>
<dbReference type="Pfam" id="PF04195">
    <property type="entry name" value="Transposase_28"/>
    <property type="match status" value="1"/>
</dbReference>
<dbReference type="Proteomes" id="UP001412067">
    <property type="component" value="Unassembled WGS sequence"/>
</dbReference>
<protein>
    <recommendedName>
        <fullName evidence="1">Transposase (putative) gypsy type domain-containing protein</fullName>
    </recommendedName>
</protein>
<evidence type="ECO:0000313" key="2">
    <source>
        <dbReference type="EMBL" id="KAK8961428.1"/>
    </source>
</evidence>